<dbReference type="PANTHER" id="PTHR39606:SF1">
    <property type="entry name" value="CELL SURFACE PROTEIN"/>
    <property type="match status" value="1"/>
</dbReference>
<comment type="caution">
    <text evidence="2">The sequence shown here is derived from an EMBL/GenBank/DDBJ whole genome shotgun (WGS) entry which is preliminary data.</text>
</comment>
<dbReference type="Proteomes" id="UP000186955">
    <property type="component" value="Unassembled WGS sequence"/>
</dbReference>
<dbReference type="PANTHER" id="PTHR39606">
    <property type="entry name" value="SURFACE PROTEIN, PUTATIVE-RELATED"/>
    <property type="match status" value="1"/>
</dbReference>
<gene>
    <name evidence="2" type="ORF">PENSUB_1635</name>
</gene>
<evidence type="ECO:0000256" key="1">
    <source>
        <dbReference type="SAM" id="MobiDB-lite"/>
    </source>
</evidence>
<accession>A0A1Q5UJM5</accession>
<feature type="region of interest" description="Disordered" evidence="1">
    <location>
        <begin position="1"/>
        <end position="128"/>
    </location>
</feature>
<dbReference type="EMBL" id="MNBE01000182">
    <property type="protein sequence ID" value="OKP12695.1"/>
    <property type="molecule type" value="Genomic_DNA"/>
</dbReference>
<dbReference type="OrthoDB" id="2590867at2759"/>
<feature type="compositionally biased region" description="Basic and acidic residues" evidence="1">
    <location>
        <begin position="56"/>
        <end position="80"/>
    </location>
</feature>
<feature type="compositionally biased region" description="Basic and acidic residues" evidence="1">
    <location>
        <begin position="96"/>
        <end position="116"/>
    </location>
</feature>
<keyword evidence="3" id="KW-1185">Reference proteome</keyword>
<sequence>MGTESADNGPHSFKFANKLDPRVDSDNISDDPAASKLGDARNYGKGGRSENTAGPHRHDIANKLDPRVDSDQDNRARHEAITSSGYANPKAGHTAGHHDSDVAKKMDPRIDSDLDNRAAVGTKPAFLG</sequence>
<proteinExistence type="predicted"/>
<name>A0A1Q5UJM5_9EURO</name>
<organism evidence="2 3">
    <name type="scientific">Penicillium subrubescens</name>
    <dbReference type="NCBI Taxonomy" id="1316194"/>
    <lineage>
        <taxon>Eukaryota</taxon>
        <taxon>Fungi</taxon>
        <taxon>Dikarya</taxon>
        <taxon>Ascomycota</taxon>
        <taxon>Pezizomycotina</taxon>
        <taxon>Eurotiomycetes</taxon>
        <taxon>Eurotiomycetidae</taxon>
        <taxon>Eurotiales</taxon>
        <taxon>Aspergillaceae</taxon>
        <taxon>Penicillium</taxon>
    </lineage>
</organism>
<dbReference type="STRING" id="1316194.A0A1Q5UJM5"/>
<dbReference type="AlphaFoldDB" id="A0A1Q5UJM5"/>
<reference evidence="2 3" key="1">
    <citation type="submission" date="2016-10" db="EMBL/GenBank/DDBJ databases">
        <title>Genome sequence of the ascomycete fungus Penicillium subrubescens.</title>
        <authorList>
            <person name="De Vries R.P."/>
            <person name="Peng M."/>
            <person name="Dilokpimol A."/>
            <person name="Hilden K."/>
            <person name="Makela M.R."/>
            <person name="Grigoriev I."/>
            <person name="Riley R."/>
            <person name="Granchi Z."/>
        </authorList>
    </citation>
    <scope>NUCLEOTIDE SEQUENCE [LARGE SCALE GENOMIC DNA]</scope>
    <source>
        <strain evidence="2 3">CBS 132785</strain>
    </source>
</reference>
<protein>
    <submittedName>
        <fullName evidence="2">Uncharacterized protein</fullName>
    </submittedName>
</protein>
<evidence type="ECO:0000313" key="3">
    <source>
        <dbReference type="Proteomes" id="UP000186955"/>
    </source>
</evidence>
<evidence type="ECO:0000313" key="2">
    <source>
        <dbReference type="EMBL" id="OKP12695.1"/>
    </source>
</evidence>